<evidence type="ECO:0000313" key="3">
    <source>
        <dbReference type="Proteomes" id="UP000729402"/>
    </source>
</evidence>
<sequence>MSIASPAIQTPTVDVPLPMIVVSSSAQPSSSTPLDVASLYSTFDADAMAYDPTNILPAIVAGYVATTVTIKANIPNNVAADSSEPYTVVLMTGLVAYEPLSSAPRADLGEGGITPIPFSHVIDDETNPHAAIEDVPPPDRTRLTNNLKDEEVTDATQPIATQPYLEVREILSDLWRHLSDPVEAQVNDSGSIRARFDDILNSLSSDLVDVLTPVTYLEYYRPLRVEQADLVTRLVEVHAKIAYEEPRGAVSPMPLTVRINGTMQLRWSLALMLKIG</sequence>
<organism evidence="2 3">
    <name type="scientific">Zizania palustris</name>
    <name type="common">Northern wild rice</name>
    <dbReference type="NCBI Taxonomy" id="103762"/>
    <lineage>
        <taxon>Eukaryota</taxon>
        <taxon>Viridiplantae</taxon>
        <taxon>Streptophyta</taxon>
        <taxon>Embryophyta</taxon>
        <taxon>Tracheophyta</taxon>
        <taxon>Spermatophyta</taxon>
        <taxon>Magnoliopsida</taxon>
        <taxon>Liliopsida</taxon>
        <taxon>Poales</taxon>
        <taxon>Poaceae</taxon>
        <taxon>BOP clade</taxon>
        <taxon>Oryzoideae</taxon>
        <taxon>Oryzeae</taxon>
        <taxon>Zizaniinae</taxon>
        <taxon>Zizania</taxon>
    </lineage>
</organism>
<evidence type="ECO:0000313" key="2">
    <source>
        <dbReference type="EMBL" id="KAG8100838.1"/>
    </source>
</evidence>
<gene>
    <name evidence="2" type="ORF">GUJ93_ZPchr0013g34056</name>
</gene>
<comment type="caution">
    <text evidence="2">The sequence shown here is derived from an EMBL/GenBank/DDBJ whole genome shotgun (WGS) entry which is preliminary data.</text>
</comment>
<reference evidence="2" key="1">
    <citation type="journal article" date="2021" name="bioRxiv">
        <title>Whole Genome Assembly and Annotation of Northern Wild Rice, Zizania palustris L., Supports a Whole Genome Duplication in the Zizania Genus.</title>
        <authorList>
            <person name="Haas M."/>
            <person name="Kono T."/>
            <person name="Macchietto M."/>
            <person name="Millas R."/>
            <person name="McGilp L."/>
            <person name="Shao M."/>
            <person name="Duquette J."/>
            <person name="Hirsch C.N."/>
            <person name="Kimball J."/>
        </authorList>
    </citation>
    <scope>NUCLEOTIDE SEQUENCE</scope>
    <source>
        <tissue evidence="2">Fresh leaf tissue</tissue>
    </source>
</reference>
<keyword evidence="3" id="KW-1185">Reference proteome</keyword>
<reference evidence="2" key="2">
    <citation type="submission" date="2021-02" db="EMBL/GenBank/DDBJ databases">
        <authorList>
            <person name="Kimball J.A."/>
            <person name="Haas M.W."/>
            <person name="Macchietto M."/>
            <person name="Kono T."/>
            <person name="Duquette J."/>
            <person name="Shao M."/>
        </authorList>
    </citation>
    <scope>NUCLEOTIDE SEQUENCE</scope>
    <source>
        <tissue evidence="2">Fresh leaf tissue</tissue>
    </source>
</reference>
<protein>
    <recommendedName>
        <fullName evidence="1">DUF1409 domain-containing protein</fullName>
    </recommendedName>
</protein>
<dbReference type="InterPro" id="IPR010811">
    <property type="entry name" value="DUF1409"/>
</dbReference>
<dbReference type="AlphaFoldDB" id="A0A8J5X0F1"/>
<name>A0A8J5X0F1_ZIZPA</name>
<evidence type="ECO:0000259" key="1">
    <source>
        <dbReference type="Pfam" id="PF07197"/>
    </source>
</evidence>
<feature type="domain" description="DUF1409" evidence="1">
    <location>
        <begin position="178"/>
        <end position="221"/>
    </location>
</feature>
<dbReference type="Proteomes" id="UP000729402">
    <property type="component" value="Unassembled WGS sequence"/>
</dbReference>
<dbReference type="Pfam" id="PF07197">
    <property type="entry name" value="DUF1409"/>
    <property type="match status" value="1"/>
</dbReference>
<proteinExistence type="predicted"/>
<accession>A0A8J5X0F1</accession>
<dbReference type="EMBL" id="JAAALK010000079">
    <property type="protein sequence ID" value="KAG8100838.1"/>
    <property type="molecule type" value="Genomic_DNA"/>
</dbReference>